<sequence>MKKHFHRCLEISSTLQPFVTLTIYFHLSYWSSEVLSFVRCAFELLKGVEKTDCIAEIHSVNNLTVLTMAFKAVFICAMLVIVMAAMIAEAQECTSYSFTYSDVLECYNSCSRACQRVACEAIGCNENVCYCKW</sequence>
<keyword evidence="1" id="KW-1133">Transmembrane helix</keyword>
<feature type="transmembrane region" description="Helical" evidence="1">
    <location>
        <begin position="68"/>
        <end position="88"/>
    </location>
</feature>
<keyword evidence="3" id="KW-1185">Reference proteome</keyword>
<gene>
    <name evidence="2" type="ORF">CALMAC_LOCUS13467</name>
</gene>
<protein>
    <submittedName>
        <fullName evidence="2">Uncharacterized protein</fullName>
    </submittedName>
</protein>
<reference evidence="2 3" key="1">
    <citation type="submission" date="2019-01" db="EMBL/GenBank/DDBJ databases">
        <authorList>
            <person name="Sayadi A."/>
        </authorList>
    </citation>
    <scope>NUCLEOTIDE SEQUENCE [LARGE SCALE GENOMIC DNA]</scope>
</reference>
<proteinExistence type="predicted"/>
<dbReference type="EMBL" id="CAACVG010009642">
    <property type="protein sequence ID" value="VEN53770.1"/>
    <property type="molecule type" value="Genomic_DNA"/>
</dbReference>
<keyword evidence="1" id="KW-0812">Transmembrane</keyword>
<evidence type="ECO:0000313" key="2">
    <source>
        <dbReference type="EMBL" id="VEN53770.1"/>
    </source>
</evidence>
<dbReference type="Proteomes" id="UP000410492">
    <property type="component" value="Unassembled WGS sequence"/>
</dbReference>
<evidence type="ECO:0000256" key="1">
    <source>
        <dbReference type="SAM" id="Phobius"/>
    </source>
</evidence>
<dbReference type="OrthoDB" id="10381047at2759"/>
<accession>A0A653D0V1</accession>
<evidence type="ECO:0000313" key="3">
    <source>
        <dbReference type="Proteomes" id="UP000410492"/>
    </source>
</evidence>
<dbReference type="AlphaFoldDB" id="A0A653D0V1"/>
<name>A0A653D0V1_CALMS</name>
<keyword evidence="1" id="KW-0472">Membrane</keyword>
<organism evidence="2 3">
    <name type="scientific">Callosobruchus maculatus</name>
    <name type="common">Southern cowpea weevil</name>
    <name type="synonym">Pulse bruchid</name>
    <dbReference type="NCBI Taxonomy" id="64391"/>
    <lineage>
        <taxon>Eukaryota</taxon>
        <taxon>Metazoa</taxon>
        <taxon>Ecdysozoa</taxon>
        <taxon>Arthropoda</taxon>
        <taxon>Hexapoda</taxon>
        <taxon>Insecta</taxon>
        <taxon>Pterygota</taxon>
        <taxon>Neoptera</taxon>
        <taxon>Endopterygota</taxon>
        <taxon>Coleoptera</taxon>
        <taxon>Polyphaga</taxon>
        <taxon>Cucujiformia</taxon>
        <taxon>Chrysomeloidea</taxon>
        <taxon>Chrysomelidae</taxon>
        <taxon>Bruchinae</taxon>
        <taxon>Bruchini</taxon>
        <taxon>Callosobruchus</taxon>
    </lineage>
</organism>